<dbReference type="PANTHER" id="PTHR47144">
    <property type="entry name" value="ARMADILLO REPEAT-CONTAINING PROTEIN 12"/>
    <property type="match status" value="1"/>
</dbReference>
<dbReference type="InParanoid" id="A0A6J0TYI2"/>
<dbReference type="GeneID" id="110081307"/>
<proteinExistence type="predicted"/>
<dbReference type="InterPro" id="IPR016024">
    <property type="entry name" value="ARM-type_fold"/>
</dbReference>
<dbReference type="InterPro" id="IPR006911">
    <property type="entry name" value="ARM-rpt_dom"/>
</dbReference>
<feature type="region of interest" description="Disordered" evidence="1">
    <location>
        <begin position="359"/>
        <end position="382"/>
    </location>
</feature>
<name>A0A6J0TYI2_9SAUR</name>
<dbReference type="RefSeq" id="XP_020653566.2">
    <property type="nucleotide sequence ID" value="XM_020797907.2"/>
</dbReference>
<reference evidence="4" key="1">
    <citation type="submission" date="2025-08" db="UniProtKB">
        <authorList>
            <consortium name="RefSeq"/>
        </authorList>
    </citation>
    <scope>IDENTIFICATION</scope>
</reference>
<dbReference type="OrthoDB" id="9931937at2759"/>
<dbReference type="SUPFAM" id="SSF48371">
    <property type="entry name" value="ARM repeat"/>
    <property type="match status" value="1"/>
</dbReference>
<dbReference type="Gene3D" id="1.25.10.10">
    <property type="entry name" value="Leucine-rich Repeat Variant"/>
    <property type="match status" value="1"/>
</dbReference>
<dbReference type="PANTHER" id="PTHR47144:SF1">
    <property type="entry name" value="ARMADILLO REPEAT-CONTAINING PROTEIN 12"/>
    <property type="match status" value="1"/>
</dbReference>
<dbReference type="Proteomes" id="UP001652642">
    <property type="component" value="Chromosome 4"/>
</dbReference>
<dbReference type="InterPro" id="IPR042834">
    <property type="entry name" value="Armc12"/>
</dbReference>
<evidence type="ECO:0000313" key="4">
    <source>
        <dbReference type="RefSeq" id="XP_020653566.2"/>
    </source>
</evidence>
<organism evidence="3 4">
    <name type="scientific">Pogona vitticeps</name>
    <name type="common">central bearded dragon</name>
    <dbReference type="NCBI Taxonomy" id="103695"/>
    <lineage>
        <taxon>Eukaryota</taxon>
        <taxon>Metazoa</taxon>
        <taxon>Chordata</taxon>
        <taxon>Craniata</taxon>
        <taxon>Vertebrata</taxon>
        <taxon>Euteleostomi</taxon>
        <taxon>Lepidosauria</taxon>
        <taxon>Squamata</taxon>
        <taxon>Bifurcata</taxon>
        <taxon>Unidentata</taxon>
        <taxon>Episquamata</taxon>
        <taxon>Toxicofera</taxon>
        <taxon>Iguania</taxon>
        <taxon>Acrodonta</taxon>
        <taxon>Agamidae</taxon>
        <taxon>Amphibolurinae</taxon>
        <taxon>Pogona</taxon>
    </lineage>
</organism>
<keyword evidence="3" id="KW-1185">Reference proteome</keyword>
<evidence type="ECO:0000259" key="2">
    <source>
        <dbReference type="Pfam" id="PF04826"/>
    </source>
</evidence>
<dbReference type="InterPro" id="IPR011989">
    <property type="entry name" value="ARM-like"/>
</dbReference>
<dbReference type="Pfam" id="PF04826">
    <property type="entry name" value="Arm_2"/>
    <property type="match status" value="1"/>
</dbReference>
<protein>
    <submittedName>
        <fullName evidence="4">Armadillo repeat-containing protein 12-like</fullName>
    </submittedName>
</protein>
<dbReference type="GO" id="GO:0005634">
    <property type="term" value="C:nucleus"/>
    <property type="evidence" value="ECO:0007669"/>
    <property type="project" value="TreeGrafter"/>
</dbReference>
<evidence type="ECO:0000256" key="1">
    <source>
        <dbReference type="SAM" id="MobiDB-lite"/>
    </source>
</evidence>
<accession>A0A6J0TYI2</accession>
<feature type="region of interest" description="Disordered" evidence="1">
    <location>
        <begin position="303"/>
        <end position="340"/>
    </location>
</feature>
<gene>
    <name evidence="4" type="primary">LOC110081307</name>
</gene>
<dbReference type="KEGG" id="pvt:110081307"/>
<evidence type="ECO:0000313" key="3">
    <source>
        <dbReference type="Proteomes" id="UP001652642"/>
    </source>
</evidence>
<dbReference type="AlphaFoldDB" id="A0A6J0TYI2"/>
<sequence>MNAPGELRRLLQTLRPNLDDDSKRTTLHTITQCIYLKETEANACTNDDIKLVASFLDDGDKITKMEALNALKAFTVVWRFKIKIQEYVPKIIELVTSNWDMNLQVAGLKLLNGLHIPNSTHSLLRRLLPNFMEILLVANTLAKVQVLKFLSTLAQEEDLLYDVMNCRAPPEFLSLFQPSLPGNLLCELLVFVECLSVGRLSPQYQSVDWQYSDNSLHETIFGENSRLPDRLLALIIHPEEDVQAQACKVIPSLRLNREESKMASGPPFDANISVQPLESTRISQAANSVLSNHPFVLSTHPSDATDTDTSFHPVHDDSGRSFYPLQGTDETGDSFYPLQRTDHSFHPLENVSVNSSSRVLEDSFGSFHPPPAAPLGDSDSST</sequence>
<feature type="domain" description="Armadillo repeat-containing" evidence="2">
    <location>
        <begin position="48"/>
        <end position="196"/>
    </location>
</feature>